<proteinExistence type="predicted"/>
<reference evidence="1" key="1">
    <citation type="submission" date="2020-08" db="EMBL/GenBank/DDBJ databases">
        <title>Multicomponent nature underlies the extraordinary mechanical properties of spider dragline silk.</title>
        <authorList>
            <person name="Kono N."/>
            <person name="Nakamura H."/>
            <person name="Mori M."/>
            <person name="Yoshida Y."/>
            <person name="Ohtoshi R."/>
            <person name="Malay A.D."/>
            <person name="Moran D.A.P."/>
            <person name="Tomita M."/>
            <person name="Numata K."/>
            <person name="Arakawa K."/>
        </authorList>
    </citation>
    <scope>NUCLEOTIDE SEQUENCE</scope>
</reference>
<organism evidence="1 2">
    <name type="scientific">Nephila pilipes</name>
    <name type="common">Giant wood spider</name>
    <name type="synonym">Nephila maculata</name>
    <dbReference type="NCBI Taxonomy" id="299642"/>
    <lineage>
        <taxon>Eukaryota</taxon>
        <taxon>Metazoa</taxon>
        <taxon>Ecdysozoa</taxon>
        <taxon>Arthropoda</taxon>
        <taxon>Chelicerata</taxon>
        <taxon>Arachnida</taxon>
        <taxon>Araneae</taxon>
        <taxon>Araneomorphae</taxon>
        <taxon>Entelegynae</taxon>
        <taxon>Araneoidea</taxon>
        <taxon>Nephilidae</taxon>
        <taxon>Nephila</taxon>
    </lineage>
</organism>
<dbReference type="EMBL" id="BMAW01064715">
    <property type="protein sequence ID" value="GFT46634.1"/>
    <property type="molecule type" value="Genomic_DNA"/>
</dbReference>
<gene>
    <name evidence="1" type="ORF">NPIL_488161</name>
</gene>
<dbReference type="AlphaFoldDB" id="A0A8X6P3P8"/>
<protein>
    <submittedName>
        <fullName evidence="1">Uncharacterized protein</fullName>
    </submittedName>
</protein>
<evidence type="ECO:0000313" key="1">
    <source>
        <dbReference type="EMBL" id="GFT46634.1"/>
    </source>
</evidence>
<name>A0A8X6P3P8_NEPPI</name>
<sequence length="122" mass="14168">MGLIFLCALKVLQKKRKKVNSPSPFFSLKSVHEIFTCHSRVRKVKYQVTPVVSLVILVLPDFCFLPVIPLFKKIAKIPCLQIERATKVKIDLVIAVIRKDKGERLPHSVKKQFSIRFRHQIY</sequence>
<keyword evidence="2" id="KW-1185">Reference proteome</keyword>
<dbReference type="Proteomes" id="UP000887013">
    <property type="component" value="Unassembled WGS sequence"/>
</dbReference>
<comment type="caution">
    <text evidence="1">The sequence shown here is derived from an EMBL/GenBank/DDBJ whole genome shotgun (WGS) entry which is preliminary data.</text>
</comment>
<accession>A0A8X6P3P8</accession>
<evidence type="ECO:0000313" key="2">
    <source>
        <dbReference type="Proteomes" id="UP000887013"/>
    </source>
</evidence>